<dbReference type="PANTHER" id="PTHR42928:SF5">
    <property type="entry name" value="BLR1237 PROTEIN"/>
    <property type="match status" value="1"/>
</dbReference>
<dbReference type="EMBL" id="CP040331">
    <property type="protein sequence ID" value="QCS44698.1"/>
    <property type="molecule type" value="Genomic_DNA"/>
</dbReference>
<name>A0A4P8WM96_9EURY</name>
<dbReference type="AlphaFoldDB" id="A0A4P8WM96"/>
<evidence type="ECO:0000313" key="1">
    <source>
        <dbReference type="EMBL" id="QCS44698.1"/>
    </source>
</evidence>
<dbReference type="InterPro" id="IPR005064">
    <property type="entry name" value="BUG"/>
</dbReference>
<protein>
    <recommendedName>
        <fullName evidence="3">Tripartite tricarboxylate transporter substrate binding protein</fullName>
    </recommendedName>
</protein>
<dbReference type="Proteomes" id="UP000302218">
    <property type="component" value="Plasmid pNVE500"/>
</dbReference>
<geneLocation type="plasmid" evidence="2">
    <name>pnve500</name>
</geneLocation>
<evidence type="ECO:0000313" key="2">
    <source>
        <dbReference type="Proteomes" id="UP000302218"/>
    </source>
</evidence>
<reference evidence="2" key="1">
    <citation type="submission" date="2019-05" db="EMBL/GenBank/DDBJ databases">
        <title>Genome sequence and methylation pattern of the halophilic Archaeon Natrinema versiforme BOL5-4.</title>
        <authorList>
            <person name="DasSarma P."/>
            <person name="Anton B.P."/>
            <person name="DasSarma S.L."/>
            <person name="Martinez F.L."/>
            <person name="Guzman D."/>
            <person name="Roberts R.J."/>
            <person name="DasSarma S."/>
        </authorList>
    </citation>
    <scope>NUCLEOTIDE SEQUENCE [LARGE SCALE GENOMIC DNA]</scope>
    <source>
        <strain evidence="2">BOL5-4</strain>
        <plasmid evidence="2">pnve500</plasmid>
    </source>
</reference>
<dbReference type="KEGG" id="nvr:FEJ81_20610"/>
<keyword evidence="1" id="KW-0614">Plasmid</keyword>
<dbReference type="InterPro" id="IPR042100">
    <property type="entry name" value="Bug_dom1"/>
</dbReference>
<dbReference type="Gene3D" id="3.40.190.10">
    <property type="entry name" value="Periplasmic binding protein-like II"/>
    <property type="match status" value="1"/>
</dbReference>
<dbReference type="Pfam" id="PF03401">
    <property type="entry name" value="TctC"/>
    <property type="match status" value="1"/>
</dbReference>
<dbReference type="Gene3D" id="3.40.190.150">
    <property type="entry name" value="Bordetella uptake gene, domain 1"/>
    <property type="match status" value="1"/>
</dbReference>
<gene>
    <name evidence="1" type="ORF">FEJ81_20610</name>
</gene>
<accession>A0A4P8WM96</accession>
<organism evidence="1 2">
    <name type="scientific">Natrinema versiforme</name>
    <dbReference type="NCBI Taxonomy" id="88724"/>
    <lineage>
        <taxon>Archaea</taxon>
        <taxon>Methanobacteriati</taxon>
        <taxon>Methanobacteriota</taxon>
        <taxon>Stenosarchaea group</taxon>
        <taxon>Halobacteria</taxon>
        <taxon>Halobacteriales</taxon>
        <taxon>Natrialbaceae</taxon>
        <taxon>Natrinema</taxon>
    </lineage>
</organism>
<proteinExistence type="predicted"/>
<evidence type="ECO:0008006" key="3">
    <source>
        <dbReference type="Google" id="ProtNLM"/>
    </source>
</evidence>
<dbReference type="PANTHER" id="PTHR42928">
    <property type="entry name" value="TRICARBOXYLATE-BINDING PROTEIN"/>
    <property type="match status" value="1"/>
</dbReference>
<sequence>MGKVYYCIIVICMCMTHRRSATRRRVLFTIGSAAVGATAGCLGNNGSEEDTIVIPWGAGGSTDTLFREFGPLWADELEISDFNYENREGAGSRQGMNYAFTQESDGSTLVGNAITAAVGGQKMYDTRYDMREFTSIGSTVGLFPAWYAEPDKYDDFSSFVEELRNPDSTPVIASTGRGSFNDIALEMTLSNLDIPTDNYRVLPTDSGSAAAQAPASPDADAAVVIMQPSLLGYLEDGLAEILLHAQDTEESSLVPEAPTIQTIDHDVPEFTAEYGVWAPPGLEEENQTTLTETMQTTVEKSEFQNWASDQGFSIINNNAEQLSESTDEMLNTLDDYVGRVDEGI</sequence>